<evidence type="ECO:0000313" key="1">
    <source>
        <dbReference type="EMBL" id="BAQ97947.1"/>
    </source>
</evidence>
<dbReference type="Proteomes" id="UP000035063">
    <property type="component" value="Chromosome"/>
</dbReference>
<name>A0ABN5UVW0_BIFBI</name>
<accession>A0ABN5UVW0</accession>
<sequence length="103" mass="12114">MLFATRPVSWQRWKAIFWTLAAFRHFTDSRMAGLLDIRACRGCSGQPGSEDDRHRAKTTLSLAMLDRSRRRERDMKKREPPVWGDSRFSICRQILPAFYFFSG</sequence>
<dbReference type="EMBL" id="AP012323">
    <property type="protein sequence ID" value="BAQ97947.1"/>
    <property type="molecule type" value="Genomic_DNA"/>
</dbReference>
<reference evidence="1 2" key="1">
    <citation type="submission" date="2012-02" db="EMBL/GenBank/DDBJ databases">
        <title>Complete genome sequence of Bifidobacterium bifidum JCM 1255.</title>
        <authorList>
            <person name="Toh H."/>
            <person name="Oshima K."/>
            <person name="Morita H."/>
            <person name="Hattori M."/>
        </authorList>
    </citation>
    <scope>NUCLEOTIDE SEQUENCE [LARGE SCALE GENOMIC DNA]</scope>
    <source>
        <strain evidence="1 2">JCM 1255</strain>
    </source>
</reference>
<reference evidence="2" key="2">
    <citation type="journal article" date="2015" name="J. Biotechnol.">
        <title>Complete genome sequence of Bifidobacterium bifidum JCM 1255(T) isolated from feces of a breast-fed infant.</title>
        <authorList>
            <person name="Morita H."/>
            <person name="Toh H."/>
            <person name="Oshima K."/>
            <person name="Nakano A."/>
            <person name="Shindo C."/>
            <person name="Komiya K."/>
            <person name="Arakawa K."/>
            <person name="Suda W."/>
            <person name="Honda K."/>
            <person name="Hattori M."/>
        </authorList>
    </citation>
    <scope>NUCLEOTIDE SEQUENCE [LARGE SCALE GENOMIC DNA]</scope>
    <source>
        <strain evidence="2">JCM 1255</strain>
    </source>
</reference>
<protein>
    <recommendedName>
        <fullName evidence="3">Secreted protein</fullName>
    </recommendedName>
</protein>
<gene>
    <name evidence="1" type="ORF">BBBF_0740</name>
</gene>
<organism evidence="1 2">
    <name type="scientific">Bifidobacterium bifidum ATCC 29521 = JCM 1255 = DSM 20456</name>
    <dbReference type="NCBI Taxonomy" id="500634"/>
    <lineage>
        <taxon>Bacteria</taxon>
        <taxon>Bacillati</taxon>
        <taxon>Actinomycetota</taxon>
        <taxon>Actinomycetes</taxon>
        <taxon>Bifidobacteriales</taxon>
        <taxon>Bifidobacteriaceae</taxon>
        <taxon>Bifidobacterium</taxon>
    </lineage>
</organism>
<keyword evidence="2" id="KW-1185">Reference proteome</keyword>
<proteinExistence type="predicted"/>
<evidence type="ECO:0008006" key="3">
    <source>
        <dbReference type="Google" id="ProtNLM"/>
    </source>
</evidence>
<evidence type="ECO:0000313" key="2">
    <source>
        <dbReference type="Proteomes" id="UP000035063"/>
    </source>
</evidence>